<reference evidence="4" key="1">
    <citation type="submission" date="2021-11" db="EMBL/GenBank/DDBJ databases">
        <title>Streptomyces corallinus and Kineosporia corallina sp. nov., two new coral-derived marine actinobacteria.</title>
        <authorList>
            <person name="Buangrab K."/>
            <person name="Sutthacheep M."/>
            <person name="Yeemin T."/>
            <person name="Harunari E."/>
            <person name="Igarashi Y."/>
            <person name="Sripreechasak P."/>
            <person name="Kanchanasin P."/>
            <person name="Tanasupawat S."/>
            <person name="Phongsopitanun W."/>
        </authorList>
    </citation>
    <scope>NUCLEOTIDE SEQUENCE</scope>
    <source>
        <strain evidence="4">JCM 31032</strain>
    </source>
</reference>
<dbReference type="InterPro" id="IPR009057">
    <property type="entry name" value="Homeodomain-like_sf"/>
</dbReference>
<dbReference type="EMBL" id="JAJOMB010000002">
    <property type="protein sequence ID" value="MCD5310386.1"/>
    <property type="molecule type" value="Genomic_DNA"/>
</dbReference>
<dbReference type="PRINTS" id="PR00455">
    <property type="entry name" value="HTHTETR"/>
</dbReference>
<comment type="caution">
    <text evidence="4">The sequence shown here is derived from an EMBL/GenBank/DDBJ whole genome shotgun (WGS) entry which is preliminary data.</text>
</comment>
<keyword evidence="5" id="KW-1185">Reference proteome</keyword>
<dbReference type="AlphaFoldDB" id="A0A9X1NBS4"/>
<sequence>MAWDTEATRKKLLDAGARQFAQHGFAGARVDAIGRDAGVNKERVYRYFGDKQQFFAAVLERELSALLEGIEVPDVGAFTAELFDRCLARPELPRLLAWESLELGQAVALARRKPICAGQVHCFRVAVPGLDQKAAEHLLLTAVTLVTACWSLGAVAESVLGAGLDLTARREALILQMEKLAQLTL</sequence>
<dbReference type="GO" id="GO:0003677">
    <property type="term" value="F:DNA binding"/>
    <property type="evidence" value="ECO:0007669"/>
    <property type="project" value="UniProtKB-UniRule"/>
</dbReference>
<dbReference type="InterPro" id="IPR001647">
    <property type="entry name" value="HTH_TetR"/>
</dbReference>
<proteinExistence type="predicted"/>
<dbReference type="GO" id="GO:0006355">
    <property type="term" value="P:regulation of DNA-templated transcription"/>
    <property type="evidence" value="ECO:0007669"/>
    <property type="project" value="UniProtKB-ARBA"/>
</dbReference>
<dbReference type="SUPFAM" id="SSF46689">
    <property type="entry name" value="Homeodomain-like"/>
    <property type="match status" value="1"/>
</dbReference>
<feature type="DNA-binding region" description="H-T-H motif" evidence="2">
    <location>
        <begin position="29"/>
        <end position="48"/>
    </location>
</feature>
<dbReference type="InterPro" id="IPR050109">
    <property type="entry name" value="HTH-type_TetR-like_transc_reg"/>
</dbReference>
<keyword evidence="1 2" id="KW-0238">DNA-binding</keyword>
<accession>A0A9X1NBS4</accession>
<dbReference type="Proteomes" id="UP001138997">
    <property type="component" value="Unassembled WGS sequence"/>
</dbReference>
<gene>
    <name evidence="4" type="ORF">LR394_05725</name>
</gene>
<dbReference type="Gene3D" id="1.10.357.10">
    <property type="entry name" value="Tetracycline Repressor, domain 2"/>
    <property type="match status" value="1"/>
</dbReference>
<name>A0A9X1NBS4_9ACTN</name>
<dbReference type="InterPro" id="IPR041467">
    <property type="entry name" value="Sco4008_C"/>
</dbReference>
<evidence type="ECO:0000259" key="3">
    <source>
        <dbReference type="PROSITE" id="PS50977"/>
    </source>
</evidence>
<dbReference type="PANTHER" id="PTHR30328:SF54">
    <property type="entry name" value="HTH-TYPE TRANSCRIPTIONAL REPRESSOR SCO4008"/>
    <property type="match status" value="1"/>
</dbReference>
<dbReference type="PANTHER" id="PTHR30328">
    <property type="entry name" value="TRANSCRIPTIONAL REPRESSOR"/>
    <property type="match status" value="1"/>
</dbReference>
<dbReference type="Pfam" id="PF00440">
    <property type="entry name" value="TetR_N"/>
    <property type="match status" value="1"/>
</dbReference>
<dbReference type="RefSeq" id="WP_231439310.1">
    <property type="nucleotide sequence ID" value="NZ_JAJOMB010000002.1"/>
</dbReference>
<dbReference type="PROSITE" id="PS50977">
    <property type="entry name" value="HTH_TETR_2"/>
    <property type="match status" value="1"/>
</dbReference>
<dbReference type="Pfam" id="PF17926">
    <property type="entry name" value="TetR_C_21"/>
    <property type="match status" value="1"/>
</dbReference>
<feature type="domain" description="HTH tetR-type" evidence="3">
    <location>
        <begin position="6"/>
        <end position="66"/>
    </location>
</feature>
<evidence type="ECO:0000256" key="1">
    <source>
        <dbReference type="ARBA" id="ARBA00023125"/>
    </source>
</evidence>
<organism evidence="4 5">
    <name type="scientific">Kineosporia babensis</name>
    <dbReference type="NCBI Taxonomy" id="499548"/>
    <lineage>
        <taxon>Bacteria</taxon>
        <taxon>Bacillati</taxon>
        <taxon>Actinomycetota</taxon>
        <taxon>Actinomycetes</taxon>
        <taxon>Kineosporiales</taxon>
        <taxon>Kineosporiaceae</taxon>
        <taxon>Kineosporia</taxon>
    </lineage>
</organism>
<evidence type="ECO:0000256" key="2">
    <source>
        <dbReference type="PROSITE-ProRule" id="PRU00335"/>
    </source>
</evidence>
<protein>
    <submittedName>
        <fullName evidence="4">TetR/AcrR family transcriptional regulator</fullName>
    </submittedName>
</protein>
<evidence type="ECO:0000313" key="5">
    <source>
        <dbReference type="Proteomes" id="UP001138997"/>
    </source>
</evidence>
<evidence type="ECO:0000313" key="4">
    <source>
        <dbReference type="EMBL" id="MCD5310386.1"/>
    </source>
</evidence>